<dbReference type="SUPFAM" id="SSF81301">
    <property type="entry name" value="Nucleotidyltransferase"/>
    <property type="match status" value="1"/>
</dbReference>
<evidence type="ECO:0000256" key="6">
    <source>
        <dbReference type="ARBA" id="ARBA00022741"/>
    </source>
</evidence>
<dbReference type="GO" id="GO:0046872">
    <property type="term" value="F:metal ion binding"/>
    <property type="evidence" value="ECO:0007669"/>
    <property type="project" value="UniProtKB-KW"/>
</dbReference>
<dbReference type="GO" id="GO:0005524">
    <property type="term" value="F:ATP binding"/>
    <property type="evidence" value="ECO:0007669"/>
    <property type="project" value="UniProtKB-KW"/>
</dbReference>
<dbReference type="InterPro" id="IPR052038">
    <property type="entry name" value="Type-VII_TA_antitoxin"/>
</dbReference>
<evidence type="ECO:0000256" key="7">
    <source>
        <dbReference type="ARBA" id="ARBA00022840"/>
    </source>
</evidence>
<evidence type="ECO:0000256" key="9">
    <source>
        <dbReference type="ARBA" id="ARBA00038276"/>
    </source>
</evidence>
<keyword evidence="6" id="KW-0547">Nucleotide-binding</keyword>
<protein>
    <recommendedName>
        <fullName evidence="10">Polymerase nucleotidyl transferase domain-containing protein</fullName>
    </recommendedName>
</protein>
<organism evidence="11">
    <name type="scientific">marine sediment metagenome</name>
    <dbReference type="NCBI Taxonomy" id="412755"/>
    <lineage>
        <taxon>unclassified sequences</taxon>
        <taxon>metagenomes</taxon>
        <taxon>ecological metagenomes</taxon>
    </lineage>
</organism>
<comment type="similarity">
    <text evidence="9">Belongs to the MntA antitoxin family.</text>
</comment>
<evidence type="ECO:0000256" key="8">
    <source>
        <dbReference type="ARBA" id="ARBA00022842"/>
    </source>
</evidence>
<dbReference type="Pfam" id="PF01909">
    <property type="entry name" value="NTP_transf_2"/>
    <property type="match status" value="1"/>
</dbReference>
<dbReference type="Gene3D" id="3.30.460.10">
    <property type="entry name" value="Beta Polymerase, domain 2"/>
    <property type="match status" value="1"/>
</dbReference>
<keyword evidence="8" id="KW-0460">Magnesium</keyword>
<evidence type="ECO:0000256" key="3">
    <source>
        <dbReference type="ARBA" id="ARBA00022679"/>
    </source>
</evidence>
<dbReference type="InterPro" id="IPR043519">
    <property type="entry name" value="NT_sf"/>
</dbReference>
<comment type="cofactor">
    <cofactor evidence="1">
        <name>Mg(2+)</name>
        <dbReference type="ChEBI" id="CHEBI:18420"/>
    </cofactor>
</comment>
<keyword evidence="3" id="KW-0808">Transferase</keyword>
<evidence type="ECO:0000256" key="2">
    <source>
        <dbReference type="ARBA" id="ARBA00022649"/>
    </source>
</evidence>
<keyword evidence="7" id="KW-0067">ATP-binding</keyword>
<evidence type="ECO:0000313" key="11">
    <source>
        <dbReference type="EMBL" id="GAJ08052.1"/>
    </source>
</evidence>
<dbReference type="InterPro" id="IPR002934">
    <property type="entry name" value="Polymerase_NTP_transf_dom"/>
</dbReference>
<evidence type="ECO:0000256" key="1">
    <source>
        <dbReference type="ARBA" id="ARBA00001946"/>
    </source>
</evidence>
<accession>X1UWU8</accession>
<keyword evidence="5" id="KW-0479">Metal-binding</keyword>
<dbReference type="CDD" id="cd05403">
    <property type="entry name" value="NT_KNTase_like"/>
    <property type="match status" value="1"/>
</dbReference>
<evidence type="ECO:0000256" key="4">
    <source>
        <dbReference type="ARBA" id="ARBA00022695"/>
    </source>
</evidence>
<evidence type="ECO:0000256" key="5">
    <source>
        <dbReference type="ARBA" id="ARBA00022723"/>
    </source>
</evidence>
<proteinExistence type="inferred from homology"/>
<gene>
    <name evidence="11" type="ORF">S12H4_52449</name>
</gene>
<evidence type="ECO:0000259" key="10">
    <source>
        <dbReference type="Pfam" id="PF01909"/>
    </source>
</evidence>
<dbReference type="GO" id="GO:0016779">
    <property type="term" value="F:nucleotidyltransferase activity"/>
    <property type="evidence" value="ECO:0007669"/>
    <property type="project" value="UniProtKB-KW"/>
</dbReference>
<comment type="caution">
    <text evidence="11">The sequence shown here is derived from an EMBL/GenBank/DDBJ whole genome shotgun (WGS) entry which is preliminary data.</text>
</comment>
<dbReference type="EMBL" id="BARW01033279">
    <property type="protein sequence ID" value="GAJ08052.1"/>
    <property type="molecule type" value="Genomic_DNA"/>
</dbReference>
<dbReference type="AlphaFoldDB" id="X1UWU8"/>
<name>X1UWU8_9ZZZZ</name>
<keyword evidence="2" id="KW-1277">Toxin-antitoxin system</keyword>
<dbReference type="PANTHER" id="PTHR33571:SF19">
    <property type="entry name" value="PROTEIN ADENYLYLTRANSFERASE MJ0128-RELATED"/>
    <property type="match status" value="1"/>
</dbReference>
<reference evidence="11" key="1">
    <citation type="journal article" date="2014" name="Front. Microbiol.">
        <title>High frequency of phylogenetically diverse reductive dehalogenase-homologous genes in deep subseafloor sedimentary metagenomes.</title>
        <authorList>
            <person name="Kawai M."/>
            <person name="Futagami T."/>
            <person name="Toyoda A."/>
            <person name="Takaki Y."/>
            <person name="Nishi S."/>
            <person name="Hori S."/>
            <person name="Arai W."/>
            <person name="Tsubouchi T."/>
            <person name="Morono Y."/>
            <person name="Uchiyama I."/>
            <person name="Ito T."/>
            <person name="Fujiyama A."/>
            <person name="Inagaki F."/>
            <person name="Takami H."/>
        </authorList>
    </citation>
    <scope>NUCLEOTIDE SEQUENCE</scope>
    <source>
        <strain evidence="11">Expedition CK06-06</strain>
    </source>
</reference>
<sequence>MRAVNEIEKIIQNNKKELKEKYGLIEIGIFGSYVRGEQDENSDIDILVEVERPMGFVKFIKLENRLSQILGIKVELVTKKALKPYIGRRILQEVH</sequence>
<keyword evidence="4" id="KW-0548">Nucleotidyltransferase</keyword>
<feature type="domain" description="Polymerase nucleotidyl transferase" evidence="10">
    <location>
        <begin position="15"/>
        <end position="93"/>
    </location>
</feature>
<feature type="non-terminal residue" evidence="11">
    <location>
        <position position="95"/>
    </location>
</feature>
<dbReference type="PANTHER" id="PTHR33571">
    <property type="entry name" value="SSL8005 PROTEIN"/>
    <property type="match status" value="1"/>
</dbReference>